<gene>
    <name evidence="2" type="ORF">GCM10008111_31960</name>
</gene>
<keyword evidence="1" id="KW-1133">Transmembrane helix</keyword>
<feature type="transmembrane region" description="Helical" evidence="1">
    <location>
        <begin position="36"/>
        <end position="57"/>
    </location>
</feature>
<proteinExistence type="predicted"/>
<accession>A0ABQ2WUN3</accession>
<comment type="caution">
    <text evidence="2">The sequence shown here is derived from an EMBL/GenBank/DDBJ whole genome shotgun (WGS) entry which is preliminary data.</text>
</comment>
<organism evidence="2 3">
    <name type="scientific">Alishewanella tabrizica</name>
    <dbReference type="NCBI Taxonomy" id="671278"/>
    <lineage>
        <taxon>Bacteria</taxon>
        <taxon>Pseudomonadati</taxon>
        <taxon>Pseudomonadota</taxon>
        <taxon>Gammaproteobacteria</taxon>
        <taxon>Alteromonadales</taxon>
        <taxon>Alteromonadaceae</taxon>
        <taxon>Alishewanella</taxon>
    </lineage>
</organism>
<evidence type="ECO:0000256" key="1">
    <source>
        <dbReference type="SAM" id="Phobius"/>
    </source>
</evidence>
<keyword evidence="1" id="KW-0472">Membrane</keyword>
<name>A0ABQ2WUN3_9ALTE</name>
<feature type="transmembrane region" description="Helical" evidence="1">
    <location>
        <begin position="69"/>
        <end position="89"/>
    </location>
</feature>
<keyword evidence="3" id="KW-1185">Reference proteome</keyword>
<sequence>MGYFPFLLLVMVMPLVLVPVILLPALLLLRARLVKSLLIYIAVGASVGGLLGGVFSYSFYALSNEFNSYYVFLTLVSVLMGAAVSFFAWRSVHGRKVV</sequence>
<feature type="transmembrane region" description="Helical" evidence="1">
    <location>
        <begin position="6"/>
        <end position="29"/>
    </location>
</feature>
<evidence type="ECO:0008006" key="4">
    <source>
        <dbReference type="Google" id="ProtNLM"/>
    </source>
</evidence>
<dbReference type="Proteomes" id="UP000634667">
    <property type="component" value="Unassembled WGS sequence"/>
</dbReference>
<protein>
    <recommendedName>
        <fullName evidence="4">DUF1616 domain-containing protein</fullName>
    </recommendedName>
</protein>
<reference evidence="3" key="1">
    <citation type="journal article" date="2019" name="Int. J. Syst. Evol. Microbiol.">
        <title>The Global Catalogue of Microorganisms (GCM) 10K type strain sequencing project: providing services to taxonomists for standard genome sequencing and annotation.</title>
        <authorList>
            <consortium name="The Broad Institute Genomics Platform"/>
            <consortium name="The Broad Institute Genome Sequencing Center for Infectious Disease"/>
            <person name="Wu L."/>
            <person name="Ma J."/>
        </authorList>
    </citation>
    <scope>NUCLEOTIDE SEQUENCE [LARGE SCALE GENOMIC DNA]</scope>
    <source>
        <strain evidence="3">KCTC 23723</strain>
    </source>
</reference>
<keyword evidence="1" id="KW-0812">Transmembrane</keyword>
<evidence type="ECO:0000313" key="3">
    <source>
        <dbReference type="Proteomes" id="UP000634667"/>
    </source>
</evidence>
<dbReference type="EMBL" id="BMYR01000023">
    <property type="protein sequence ID" value="GGW73658.1"/>
    <property type="molecule type" value="Genomic_DNA"/>
</dbReference>
<evidence type="ECO:0000313" key="2">
    <source>
        <dbReference type="EMBL" id="GGW73658.1"/>
    </source>
</evidence>